<dbReference type="EMBL" id="QUOT01000001">
    <property type="protein sequence ID" value="REL32625.1"/>
    <property type="molecule type" value="Genomic_DNA"/>
</dbReference>
<comment type="caution">
    <text evidence="3">The sequence shown here is derived from an EMBL/GenBank/DDBJ whole genome shotgun (WGS) entry which is preliminary data.</text>
</comment>
<organism evidence="3 4">
    <name type="scientific">Thalassotalea euphylliae</name>
    <dbReference type="NCBI Taxonomy" id="1655234"/>
    <lineage>
        <taxon>Bacteria</taxon>
        <taxon>Pseudomonadati</taxon>
        <taxon>Pseudomonadota</taxon>
        <taxon>Gammaproteobacteria</taxon>
        <taxon>Alteromonadales</taxon>
        <taxon>Colwelliaceae</taxon>
        <taxon>Thalassotalea</taxon>
    </lineage>
</organism>
<keyword evidence="1" id="KW-0175">Coiled coil</keyword>
<keyword evidence="2" id="KW-1133">Transmembrane helix</keyword>
<name>A0A3E0U9A1_9GAMM</name>
<dbReference type="Pfam" id="PF10975">
    <property type="entry name" value="DUF2802"/>
    <property type="match status" value="1"/>
</dbReference>
<dbReference type="InterPro" id="IPR021244">
    <property type="entry name" value="DUF2802"/>
</dbReference>
<evidence type="ECO:0000313" key="4">
    <source>
        <dbReference type="Proteomes" id="UP000256899"/>
    </source>
</evidence>
<keyword evidence="2" id="KW-0472">Membrane</keyword>
<dbReference type="Proteomes" id="UP000256899">
    <property type="component" value="Unassembled WGS sequence"/>
</dbReference>
<reference evidence="4" key="1">
    <citation type="submission" date="2018-08" db="EMBL/GenBank/DDBJ databases">
        <title>Thalassotalea euphylliae genome.</title>
        <authorList>
            <person name="Summers S."/>
            <person name="Rice S.A."/>
            <person name="Freckelton M.L."/>
            <person name="Nedved B.T."/>
            <person name="Hadfield M.G."/>
        </authorList>
    </citation>
    <scope>NUCLEOTIDE SEQUENCE [LARGE SCALE GENOMIC DNA]</scope>
    <source>
        <strain evidence="4">H3</strain>
    </source>
</reference>
<feature type="transmembrane region" description="Helical" evidence="2">
    <location>
        <begin position="6"/>
        <end position="24"/>
    </location>
</feature>
<evidence type="ECO:0000256" key="1">
    <source>
        <dbReference type="SAM" id="Coils"/>
    </source>
</evidence>
<gene>
    <name evidence="3" type="ORF">DXX94_05695</name>
</gene>
<proteinExistence type="predicted"/>
<accession>A0A3E0U9A1</accession>
<sequence>MNINLVLIIALALAVVCCLAWLLIKVSHLKAQSKLLSSQVNALEMLTADLQANIHNIAQKNAELNDLISTQNTENEQVSKQLEHRIKGQQQAIANITQQLTLIDEQQPQDKFYHRASKLAAKGASAEEIMAECELPRAEVEMLLAIYKQNNNE</sequence>
<dbReference type="AlphaFoldDB" id="A0A3E0U9A1"/>
<keyword evidence="4" id="KW-1185">Reference proteome</keyword>
<evidence type="ECO:0000256" key="2">
    <source>
        <dbReference type="SAM" id="Phobius"/>
    </source>
</evidence>
<keyword evidence="2" id="KW-0812">Transmembrane</keyword>
<feature type="coiled-coil region" evidence="1">
    <location>
        <begin position="61"/>
        <end position="99"/>
    </location>
</feature>
<evidence type="ECO:0000313" key="3">
    <source>
        <dbReference type="EMBL" id="REL32625.1"/>
    </source>
</evidence>
<protein>
    <submittedName>
        <fullName evidence="3">DUF2802 domain-containing protein</fullName>
    </submittedName>
</protein>